<dbReference type="SMART" id="SM00448">
    <property type="entry name" value="REC"/>
    <property type="match status" value="1"/>
</dbReference>
<keyword evidence="10" id="KW-0067">ATP-binding</keyword>
<keyword evidence="9" id="KW-0418">Kinase</keyword>
<keyword evidence="16" id="KW-1133">Transmembrane helix</keyword>
<dbReference type="Pfam" id="PF05227">
    <property type="entry name" value="CHASE3"/>
    <property type="match status" value="1"/>
</dbReference>
<evidence type="ECO:0000256" key="16">
    <source>
        <dbReference type="SAM" id="Phobius"/>
    </source>
</evidence>
<evidence type="ECO:0000259" key="18">
    <source>
        <dbReference type="PROSITE" id="PS50110"/>
    </source>
</evidence>
<keyword evidence="6 14" id="KW-0597">Phosphoprotein</keyword>
<evidence type="ECO:0000256" key="7">
    <source>
        <dbReference type="ARBA" id="ARBA00022679"/>
    </source>
</evidence>
<comment type="similarity">
    <text evidence="3">In the N-terminal section; belongs to the phytochrome family.</text>
</comment>
<dbReference type="InterPro" id="IPR003660">
    <property type="entry name" value="HAMP_dom"/>
</dbReference>
<keyword evidence="15" id="KW-0175">Coiled coil</keyword>
<dbReference type="Gene3D" id="6.10.340.10">
    <property type="match status" value="1"/>
</dbReference>
<evidence type="ECO:0000259" key="19">
    <source>
        <dbReference type="PROSITE" id="PS50885"/>
    </source>
</evidence>
<dbReference type="InterPro" id="IPR029016">
    <property type="entry name" value="GAF-like_dom_sf"/>
</dbReference>
<evidence type="ECO:0000256" key="11">
    <source>
        <dbReference type="ARBA" id="ARBA00023012"/>
    </source>
</evidence>
<keyword evidence="12 16" id="KW-0472">Membrane</keyword>
<dbReference type="SMART" id="SM00388">
    <property type="entry name" value="HisKA"/>
    <property type="match status" value="1"/>
</dbReference>
<dbReference type="PROSITE" id="PS50885">
    <property type="entry name" value="HAMP"/>
    <property type="match status" value="1"/>
</dbReference>
<dbReference type="Pfam" id="PF13185">
    <property type="entry name" value="GAF_2"/>
    <property type="match status" value="1"/>
</dbReference>
<dbReference type="SUPFAM" id="SSF55781">
    <property type="entry name" value="GAF domain-like"/>
    <property type="match status" value="1"/>
</dbReference>
<feature type="domain" description="Response regulatory" evidence="18">
    <location>
        <begin position="826"/>
        <end position="943"/>
    </location>
</feature>
<dbReference type="Pfam" id="PF02518">
    <property type="entry name" value="HATPase_c"/>
    <property type="match status" value="1"/>
</dbReference>
<evidence type="ECO:0000313" key="20">
    <source>
        <dbReference type="EMBL" id="WCT56927.1"/>
    </source>
</evidence>
<dbReference type="SMART" id="SM00387">
    <property type="entry name" value="HATPase_c"/>
    <property type="match status" value="1"/>
</dbReference>
<keyword evidence="16" id="KW-0812">Transmembrane</keyword>
<dbReference type="FunFam" id="3.30.565.10:FF:000010">
    <property type="entry name" value="Sensor histidine kinase RcsC"/>
    <property type="match status" value="1"/>
</dbReference>
<protein>
    <recommendedName>
        <fullName evidence="13">Circadian input-output histidine kinase CikA</fullName>
        <ecNumber evidence="4">2.7.13.3</ecNumber>
    </recommendedName>
</protein>
<evidence type="ECO:0000313" key="21">
    <source>
        <dbReference type="Proteomes" id="UP001220509"/>
    </source>
</evidence>
<feature type="coiled-coil region" evidence="15">
    <location>
        <begin position="437"/>
        <end position="476"/>
    </location>
</feature>
<dbReference type="Pfam" id="PF00672">
    <property type="entry name" value="HAMP"/>
    <property type="match status" value="1"/>
</dbReference>
<organism evidence="20 21">
    <name type="scientific">Paenibacillus kyungheensis</name>
    <dbReference type="NCBI Taxonomy" id="1452732"/>
    <lineage>
        <taxon>Bacteria</taxon>
        <taxon>Bacillati</taxon>
        <taxon>Bacillota</taxon>
        <taxon>Bacilli</taxon>
        <taxon>Bacillales</taxon>
        <taxon>Paenibacillaceae</taxon>
        <taxon>Paenibacillus</taxon>
    </lineage>
</organism>
<dbReference type="InterPro" id="IPR003018">
    <property type="entry name" value="GAF"/>
</dbReference>
<feature type="domain" description="HAMP" evidence="19">
    <location>
        <begin position="212"/>
        <end position="262"/>
    </location>
</feature>
<proteinExistence type="inferred from homology"/>
<evidence type="ECO:0000256" key="4">
    <source>
        <dbReference type="ARBA" id="ARBA00012438"/>
    </source>
</evidence>
<comment type="subcellular location">
    <subcellularLocation>
        <location evidence="2">Cell membrane</location>
        <topology evidence="2">Multi-pass membrane protein</topology>
    </subcellularLocation>
</comment>
<evidence type="ECO:0000259" key="17">
    <source>
        <dbReference type="PROSITE" id="PS50109"/>
    </source>
</evidence>
<dbReference type="InterPro" id="IPR003661">
    <property type="entry name" value="HisK_dim/P_dom"/>
</dbReference>
<dbReference type="CDD" id="cd00082">
    <property type="entry name" value="HisKA"/>
    <property type="match status" value="1"/>
</dbReference>
<dbReference type="Gene3D" id="1.10.287.130">
    <property type="match status" value="1"/>
</dbReference>
<dbReference type="Proteomes" id="UP001220509">
    <property type="component" value="Chromosome"/>
</dbReference>
<accession>A0AAX3M3W5</accession>
<dbReference type="KEGG" id="pka:PQ456_05225"/>
<keyword evidence="5" id="KW-1003">Cell membrane</keyword>
<gene>
    <name evidence="20" type="ORF">PQ456_05225</name>
</gene>
<dbReference type="InterPro" id="IPR001789">
    <property type="entry name" value="Sig_transdc_resp-reg_receiver"/>
</dbReference>
<keyword evidence="7" id="KW-0808">Transferase</keyword>
<comment type="catalytic activity">
    <reaction evidence="1">
        <text>ATP + protein L-histidine = ADP + protein N-phospho-L-histidine.</text>
        <dbReference type="EC" id="2.7.13.3"/>
    </reaction>
</comment>
<dbReference type="EMBL" id="CP117416">
    <property type="protein sequence ID" value="WCT56927.1"/>
    <property type="molecule type" value="Genomic_DNA"/>
</dbReference>
<dbReference type="Gene3D" id="3.30.565.10">
    <property type="entry name" value="Histidine kinase-like ATPase, C-terminal domain"/>
    <property type="match status" value="1"/>
</dbReference>
<dbReference type="PANTHER" id="PTHR45339:SF1">
    <property type="entry name" value="HYBRID SIGNAL TRANSDUCTION HISTIDINE KINASE J"/>
    <property type="match status" value="1"/>
</dbReference>
<dbReference type="InterPro" id="IPR036890">
    <property type="entry name" value="HATPase_C_sf"/>
</dbReference>
<keyword evidence="11" id="KW-0902">Two-component regulatory system</keyword>
<sequence length="953" mass="107706">MPKRANWSIRTKIISGYVVIILCVGVVLLMMSGRVNQLEQENRYINDHDLEVHNLTNLIEKHVLDMETGQRGFALTGDDSYLVPYNNGVLQWEADYNKLVTLVEDNELQRSNLGTIKTGIDKWIQDAGDPVISMRRNNNEAGITQFFKVDPGKEQIDRLRSELEAFRVTEKALTDARIESIAASNERLFIAMVALWIVVAIVSLITAWVIARQIVRTLRDVTDTIHDIGEGGDLNKRIVIRTRDEIAELGTATNQLLDHVQHENWIKDQIAIASTRFQEADRIESLSSALLTKMNKWFDASYGVVYYDSENEEDGWLKSASFAAHTKDIELGAAYITEGEGLAGQCIVEKRMLTYSPLPKGYVQITSGLGRAEAKALVAAPIMFEGKVLAVVEIAFIEPMTIEQSDLFEHLLNIFAVTMNSLLIRKKIEQMYHDSQNMNYELQVQSEELQVQSEELQTQADELHMQTEELQMLNERLEQGKMAAESTAIELDKYAQQLQVSSRYKSEFLANMSHELRTPLNSMLILSQILSENSANTLTEKEQEYASIIHHSGKDLLNLINDILDLSKVEAGKMHIEIDPVSTQAIPEQMERYFKEGAALRDLYFNIEVNDNVPDMIYSDDMRLQQVLRNLLSNAFKFTEAGGVTLTIEKLDQVQTQEYQSDQPMIAFTVRDTGIGISPENSRLIFEAFRQADGATARKYGGTGLGLSISSQLAHLLGGEITLESTVGEGSTFTFYIPCLESDPNDESELFTVQQPISHTVFFEKDQLTSTNTESELHTNTLIQSSRLATSYSEMDRMTTASNEQVADVVKQVMTEEQYEGLDGKKILIVDDDIRNVYALTSLLERHSVNILISQNGRDALEILHMTQDIDLILMDIMMPQLDGYETMRTIRNLYGYAQVPIIVLTAKAMKEDREKAIQAGASDYMSKPLEMQQVLLRIEHWLGKTQIDYFTT</sequence>
<dbReference type="Gene3D" id="3.30.450.40">
    <property type="match status" value="1"/>
</dbReference>
<evidence type="ECO:0000256" key="14">
    <source>
        <dbReference type="PROSITE-ProRule" id="PRU00169"/>
    </source>
</evidence>
<evidence type="ECO:0000256" key="6">
    <source>
        <dbReference type="ARBA" id="ARBA00022553"/>
    </source>
</evidence>
<dbReference type="PRINTS" id="PR00344">
    <property type="entry name" value="BCTRLSENSOR"/>
</dbReference>
<dbReference type="CDD" id="cd19410">
    <property type="entry name" value="HK9-like_sensor"/>
    <property type="match status" value="1"/>
</dbReference>
<feature type="transmembrane region" description="Helical" evidence="16">
    <location>
        <begin position="188"/>
        <end position="211"/>
    </location>
</feature>
<dbReference type="PROSITE" id="PS50109">
    <property type="entry name" value="HIS_KIN"/>
    <property type="match status" value="1"/>
</dbReference>
<feature type="transmembrane region" description="Helical" evidence="16">
    <location>
        <begin position="12"/>
        <end position="31"/>
    </location>
</feature>
<dbReference type="PROSITE" id="PS50110">
    <property type="entry name" value="RESPONSE_REGULATORY"/>
    <property type="match status" value="1"/>
</dbReference>
<keyword evidence="21" id="KW-1185">Reference proteome</keyword>
<dbReference type="InterPro" id="IPR004358">
    <property type="entry name" value="Sig_transdc_His_kin-like_C"/>
</dbReference>
<dbReference type="SUPFAM" id="SSF47384">
    <property type="entry name" value="Homodimeric domain of signal transducing histidine kinase"/>
    <property type="match status" value="1"/>
</dbReference>
<dbReference type="CDD" id="cd16922">
    <property type="entry name" value="HATPase_EvgS-ArcB-TorS-like"/>
    <property type="match status" value="1"/>
</dbReference>
<dbReference type="InterPro" id="IPR007891">
    <property type="entry name" value="CHASE3"/>
</dbReference>
<feature type="domain" description="Histidine kinase" evidence="17">
    <location>
        <begin position="511"/>
        <end position="741"/>
    </location>
</feature>
<dbReference type="SMART" id="SM00304">
    <property type="entry name" value="HAMP"/>
    <property type="match status" value="1"/>
</dbReference>
<keyword evidence="8" id="KW-0547">Nucleotide-binding</keyword>
<dbReference type="SUPFAM" id="SSF55874">
    <property type="entry name" value="ATPase domain of HSP90 chaperone/DNA topoisomerase II/histidine kinase"/>
    <property type="match status" value="1"/>
</dbReference>
<dbReference type="PANTHER" id="PTHR45339">
    <property type="entry name" value="HYBRID SIGNAL TRANSDUCTION HISTIDINE KINASE J"/>
    <property type="match status" value="1"/>
</dbReference>
<dbReference type="GO" id="GO:0005524">
    <property type="term" value="F:ATP binding"/>
    <property type="evidence" value="ECO:0007669"/>
    <property type="project" value="UniProtKB-KW"/>
</dbReference>
<dbReference type="CDD" id="cd06225">
    <property type="entry name" value="HAMP"/>
    <property type="match status" value="1"/>
</dbReference>
<evidence type="ECO:0000256" key="10">
    <source>
        <dbReference type="ARBA" id="ARBA00022840"/>
    </source>
</evidence>
<evidence type="ECO:0000256" key="1">
    <source>
        <dbReference type="ARBA" id="ARBA00000085"/>
    </source>
</evidence>
<dbReference type="InterPro" id="IPR011006">
    <property type="entry name" value="CheY-like_superfamily"/>
</dbReference>
<dbReference type="RefSeq" id="WP_273615191.1">
    <property type="nucleotide sequence ID" value="NZ_CP117416.1"/>
</dbReference>
<dbReference type="AlphaFoldDB" id="A0AAX3M3W5"/>
<name>A0AAX3M3W5_9BACL</name>
<dbReference type="GO" id="GO:0005886">
    <property type="term" value="C:plasma membrane"/>
    <property type="evidence" value="ECO:0007669"/>
    <property type="project" value="UniProtKB-SubCell"/>
</dbReference>
<feature type="modified residue" description="4-aspartylphosphate" evidence="14">
    <location>
        <position position="876"/>
    </location>
</feature>
<evidence type="ECO:0000256" key="13">
    <source>
        <dbReference type="ARBA" id="ARBA00074306"/>
    </source>
</evidence>
<dbReference type="SUPFAM" id="SSF52172">
    <property type="entry name" value="CheY-like"/>
    <property type="match status" value="1"/>
</dbReference>
<reference evidence="20 21" key="1">
    <citation type="submission" date="2023-02" db="EMBL/GenBank/DDBJ databases">
        <title>Genome sequence of Paenibacillus kyungheensis KACC 18744.</title>
        <authorList>
            <person name="Kim S."/>
            <person name="Heo J."/>
            <person name="Kwon S.-W."/>
        </authorList>
    </citation>
    <scope>NUCLEOTIDE SEQUENCE [LARGE SCALE GENOMIC DNA]</scope>
    <source>
        <strain evidence="20 21">KACC 18744</strain>
    </source>
</reference>
<evidence type="ECO:0000256" key="5">
    <source>
        <dbReference type="ARBA" id="ARBA00022475"/>
    </source>
</evidence>
<evidence type="ECO:0000256" key="8">
    <source>
        <dbReference type="ARBA" id="ARBA00022741"/>
    </source>
</evidence>
<dbReference type="CDD" id="cd17546">
    <property type="entry name" value="REC_hyHK_CKI1_RcsC-like"/>
    <property type="match status" value="1"/>
</dbReference>
<evidence type="ECO:0000256" key="3">
    <source>
        <dbReference type="ARBA" id="ARBA00006402"/>
    </source>
</evidence>
<dbReference type="InterPro" id="IPR005467">
    <property type="entry name" value="His_kinase_dom"/>
</dbReference>
<evidence type="ECO:0000256" key="9">
    <source>
        <dbReference type="ARBA" id="ARBA00022777"/>
    </source>
</evidence>
<dbReference type="Pfam" id="PF00512">
    <property type="entry name" value="HisKA"/>
    <property type="match status" value="1"/>
</dbReference>
<dbReference type="EC" id="2.7.13.3" evidence="4"/>
<dbReference type="Gene3D" id="3.40.50.2300">
    <property type="match status" value="1"/>
</dbReference>
<dbReference type="Pfam" id="PF00072">
    <property type="entry name" value="Response_reg"/>
    <property type="match status" value="1"/>
</dbReference>
<dbReference type="InterPro" id="IPR003594">
    <property type="entry name" value="HATPase_dom"/>
</dbReference>
<evidence type="ECO:0000256" key="15">
    <source>
        <dbReference type="SAM" id="Coils"/>
    </source>
</evidence>
<evidence type="ECO:0000256" key="12">
    <source>
        <dbReference type="ARBA" id="ARBA00023136"/>
    </source>
</evidence>
<dbReference type="InterPro" id="IPR036097">
    <property type="entry name" value="HisK_dim/P_sf"/>
</dbReference>
<evidence type="ECO:0000256" key="2">
    <source>
        <dbReference type="ARBA" id="ARBA00004651"/>
    </source>
</evidence>
<dbReference type="GO" id="GO:0000155">
    <property type="term" value="F:phosphorelay sensor kinase activity"/>
    <property type="evidence" value="ECO:0007669"/>
    <property type="project" value="InterPro"/>
</dbReference>